<name>U3A3H9_VIBPR</name>
<comment type="caution">
    <text evidence="3">The sequence shown here is derived from an EMBL/GenBank/DDBJ whole genome shotgun (WGS) entry which is preliminary data.</text>
</comment>
<evidence type="ECO:0000313" key="4">
    <source>
        <dbReference type="Proteomes" id="UP000016570"/>
    </source>
</evidence>
<dbReference type="Pfam" id="PF00174">
    <property type="entry name" value="Oxidored_molyb"/>
    <property type="match status" value="1"/>
</dbReference>
<dbReference type="SUPFAM" id="SSF56524">
    <property type="entry name" value="Oxidoreductase molybdopterin-binding domain"/>
    <property type="match status" value="1"/>
</dbReference>
<dbReference type="Proteomes" id="UP000016570">
    <property type="component" value="Unassembled WGS sequence"/>
</dbReference>
<gene>
    <name evidence="3" type="ORF">VPR01S_12_00590</name>
</gene>
<sequence length="157" mass="18055">MKWIATATLILLSTFSHAADLLIHIDGRQAQTVSLSQLTNEVDQDNITTHLPWLTDSHTFTGTSASELLDYLGVRDAYAMSFIGLNEYAATTTIEEIDKYHPIIAYYQDGKPMKVRHKGPYWLLFNVDKYPETGSEVFQTKMVWQIKEIIVHRKYEK</sequence>
<proteinExistence type="predicted"/>
<keyword evidence="1" id="KW-0732">Signal</keyword>
<dbReference type="RefSeq" id="WP_021706221.1">
    <property type="nucleotide sequence ID" value="NZ_BATJ01000012.1"/>
</dbReference>
<evidence type="ECO:0000256" key="1">
    <source>
        <dbReference type="SAM" id="SignalP"/>
    </source>
</evidence>
<evidence type="ECO:0000313" key="3">
    <source>
        <dbReference type="EMBL" id="GAD68250.1"/>
    </source>
</evidence>
<dbReference type="InterPro" id="IPR000572">
    <property type="entry name" value="OxRdtase_Mopterin-bd_dom"/>
</dbReference>
<dbReference type="EMBL" id="BATJ01000012">
    <property type="protein sequence ID" value="GAD68250.1"/>
    <property type="molecule type" value="Genomic_DNA"/>
</dbReference>
<reference evidence="3 4" key="1">
    <citation type="submission" date="2013-09" db="EMBL/GenBank/DDBJ databases">
        <title>Whole genome shotgun sequence of Vibrio proteolyticus NBRC 13287.</title>
        <authorList>
            <person name="Isaki S."/>
            <person name="Hosoyama A."/>
            <person name="Numata M."/>
            <person name="Hashimoto M."/>
            <person name="Hosoyama Y."/>
            <person name="Tsuchikane K."/>
            <person name="Noguchi M."/>
            <person name="Hirakata S."/>
            <person name="Ichikawa N."/>
            <person name="Ohji S."/>
            <person name="Yamazoe A."/>
            <person name="Fujita N."/>
        </authorList>
    </citation>
    <scope>NUCLEOTIDE SEQUENCE [LARGE SCALE GENOMIC DNA]</scope>
    <source>
        <strain evidence="3 4">NBRC 13287</strain>
    </source>
</reference>
<dbReference type="AlphaFoldDB" id="U3A3H9"/>
<keyword evidence="4" id="KW-1185">Reference proteome</keyword>
<dbReference type="InterPro" id="IPR036374">
    <property type="entry name" value="OxRdtase_Mopterin-bd_sf"/>
</dbReference>
<dbReference type="Gene3D" id="3.90.420.10">
    <property type="entry name" value="Oxidoreductase, molybdopterin-binding domain"/>
    <property type="match status" value="1"/>
</dbReference>
<accession>U3A3H9</accession>
<dbReference type="STRING" id="1219065.VPR01S_12_00590"/>
<organism evidence="3 4">
    <name type="scientific">Vibrio proteolyticus NBRC 13287</name>
    <dbReference type="NCBI Taxonomy" id="1219065"/>
    <lineage>
        <taxon>Bacteria</taxon>
        <taxon>Pseudomonadati</taxon>
        <taxon>Pseudomonadota</taxon>
        <taxon>Gammaproteobacteria</taxon>
        <taxon>Vibrionales</taxon>
        <taxon>Vibrionaceae</taxon>
        <taxon>Vibrio</taxon>
    </lineage>
</organism>
<feature type="chain" id="PRO_5004639051" description="Oxidoreductase molybdopterin-binding domain-containing protein" evidence="1">
    <location>
        <begin position="19"/>
        <end position="157"/>
    </location>
</feature>
<feature type="signal peptide" evidence="1">
    <location>
        <begin position="1"/>
        <end position="18"/>
    </location>
</feature>
<dbReference type="eggNOG" id="COG3915">
    <property type="taxonomic scope" value="Bacteria"/>
</dbReference>
<protein>
    <recommendedName>
        <fullName evidence="2">Oxidoreductase molybdopterin-binding domain-containing protein</fullName>
    </recommendedName>
</protein>
<feature type="domain" description="Oxidoreductase molybdopterin-binding" evidence="2">
    <location>
        <begin position="39"/>
        <end position="120"/>
    </location>
</feature>
<evidence type="ECO:0000259" key="2">
    <source>
        <dbReference type="Pfam" id="PF00174"/>
    </source>
</evidence>